<dbReference type="SMART" id="SM00471">
    <property type="entry name" value="HDc"/>
    <property type="match status" value="1"/>
</dbReference>
<dbReference type="InterPro" id="IPR003607">
    <property type="entry name" value="HD/PDEase_dom"/>
</dbReference>
<dbReference type="InterPro" id="IPR006674">
    <property type="entry name" value="HD_domain"/>
</dbReference>
<dbReference type="InterPro" id="IPR027432">
    <property type="entry name" value="dGTP_triphosphohydrolase_C"/>
</dbReference>
<dbReference type="PANTHER" id="PTHR11373:SF32">
    <property type="entry name" value="DEOXYGUANOSINETRIPHOSPHATE TRIPHOSPHOHYDROLASE"/>
    <property type="match status" value="1"/>
</dbReference>
<proteinExistence type="predicted"/>
<dbReference type="Gene3D" id="1.10.3410.10">
    <property type="entry name" value="putative deoxyguanosinetriphosphate triphosphohydrolase like domain"/>
    <property type="match status" value="1"/>
</dbReference>
<evidence type="ECO:0000313" key="4">
    <source>
        <dbReference type="Proteomes" id="UP000215002"/>
    </source>
</evidence>
<name>A0A223P176_9SPHI</name>
<evidence type="ECO:0000259" key="2">
    <source>
        <dbReference type="PROSITE" id="PS51831"/>
    </source>
</evidence>
<sequence>MDWKKYLNTKRLRVSKRDKTSDFRNEFESDFGRVIFSPATRRMHDKTQVFPLTTDDNIHSRLTHSMEVMSVGHSLSLNLCENDLFINKVKKEKSTLLRQIPVIVKNACLVHDIGNPPFGHFGETVIQTYFEKLFGSNENKPLQKFTLTKEEKEDFIFFDGNAQGFRLLTKLQILDDAYGLNLTFGTLAAYLKYPNTGEKNNNIISQKKRGVFQSEKNYLNTIAKGSGLLIKNKIIRHPLSFIMEAADSICYLVMDIEDGYKKKWYDYKFVKEKLSDIPGMLETFEYIDSKFKSEISKMVNLRLALIKRLVILADKNFVDNLEEICKGEYNLELIKDDTHNLAKKLALFCYEHIFSHKDIMSLELTGHSVLTGLLDYYIEFCFHQKSDYRNRAVGLISKSTVKVAMLETKCSNFEELTDYYKLRVIVDFISGMTDQYALDHYQKLSGQKIN</sequence>
<dbReference type="KEGG" id="muc:MuYL_3951"/>
<dbReference type="InterPro" id="IPR050135">
    <property type="entry name" value="dGTPase-like"/>
</dbReference>
<gene>
    <name evidence="3" type="ORF">MuYL_3951</name>
</gene>
<dbReference type="SUPFAM" id="SSF109604">
    <property type="entry name" value="HD-domain/PDEase-like"/>
    <property type="match status" value="1"/>
</dbReference>
<organism evidence="3 4">
    <name type="scientific">Mucilaginibacter xinganensis</name>
    <dbReference type="NCBI Taxonomy" id="1234841"/>
    <lineage>
        <taxon>Bacteria</taxon>
        <taxon>Pseudomonadati</taxon>
        <taxon>Bacteroidota</taxon>
        <taxon>Sphingobacteriia</taxon>
        <taxon>Sphingobacteriales</taxon>
        <taxon>Sphingobacteriaceae</taxon>
        <taxon>Mucilaginibacter</taxon>
    </lineage>
</organism>
<dbReference type="Gene3D" id="1.10.3550.10">
    <property type="entry name" value="eoxyguanosinetriphosphate triphosphohydrolase domain-like"/>
    <property type="match status" value="1"/>
</dbReference>
<dbReference type="CDD" id="cd00077">
    <property type="entry name" value="HDc"/>
    <property type="match status" value="1"/>
</dbReference>
<dbReference type="Pfam" id="PF13286">
    <property type="entry name" value="HD_assoc"/>
    <property type="match status" value="1"/>
</dbReference>
<dbReference type="NCBIfam" id="TIGR01353">
    <property type="entry name" value="dGTP_triPase"/>
    <property type="match status" value="1"/>
</dbReference>
<dbReference type="PROSITE" id="PS51831">
    <property type="entry name" value="HD"/>
    <property type="match status" value="1"/>
</dbReference>
<protein>
    <submittedName>
        <fullName evidence="3">dGTPase</fullName>
    </submittedName>
</protein>
<dbReference type="InterPro" id="IPR023293">
    <property type="entry name" value="dGTP_triP_hydro_central_sf"/>
</dbReference>
<dbReference type="EMBL" id="CP022743">
    <property type="protein sequence ID" value="ASU35836.1"/>
    <property type="molecule type" value="Genomic_DNA"/>
</dbReference>
<dbReference type="InterPro" id="IPR006261">
    <property type="entry name" value="dGTPase"/>
</dbReference>
<dbReference type="Gene3D" id="1.10.3210.10">
    <property type="entry name" value="Hypothetical protein af1432"/>
    <property type="match status" value="1"/>
</dbReference>
<feature type="domain" description="HD" evidence="2">
    <location>
        <begin position="61"/>
        <end position="252"/>
    </location>
</feature>
<dbReference type="RefSeq" id="WP_094571950.1">
    <property type="nucleotide sequence ID" value="NZ_CP022743.1"/>
</dbReference>
<accession>A0A223P176</accession>
<dbReference type="OrthoDB" id="9803619at2"/>
<dbReference type="PANTHER" id="PTHR11373">
    <property type="entry name" value="DEOXYNUCLEOSIDE TRIPHOSPHATE TRIPHOSPHOHYDROLASE"/>
    <property type="match status" value="1"/>
</dbReference>
<evidence type="ECO:0000313" key="3">
    <source>
        <dbReference type="EMBL" id="ASU35836.1"/>
    </source>
</evidence>
<dbReference type="GO" id="GO:0008832">
    <property type="term" value="F:dGTPase activity"/>
    <property type="evidence" value="ECO:0007669"/>
    <property type="project" value="TreeGrafter"/>
</dbReference>
<dbReference type="GO" id="GO:0006203">
    <property type="term" value="P:dGTP catabolic process"/>
    <property type="evidence" value="ECO:0007669"/>
    <property type="project" value="TreeGrafter"/>
</dbReference>
<dbReference type="InterPro" id="IPR026875">
    <property type="entry name" value="PHydrolase_assoc_dom"/>
</dbReference>
<keyword evidence="1" id="KW-0378">Hydrolase</keyword>
<reference evidence="3 4" key="1">
    <citation type="submission" date="2017-08" db="EMBL/GenBank/DDBJ databases">
        <title>Complete genome sequence of Mucilaginibacter sp. strain BJC16-A31.</title>
        <authorList>
            <consortium name="Henan University of Science and Technology"/>
            <person name="You X."/>
        </authorList>
    </citation>
    <scope>NUCLEOTIDE SEQUENCE [LARGE SCALE GENOMIC DNA]</scope>
    <source>
        <strain evidence="3 4">BJC16-A31</strain>
    </source>
</reference>
<evidence type="ECO:0000256" key="1">
    <source>
        <dbReference type="ARBA" id="ARBA00022801"/>
    </source>
</evidence>
<dbReference type="Proteomes" id="UP000215002">
    <property type="component" value="Chromosome"/>
</dbReference>
<dbReference type="AlphaFoldDB" id="A0A223P176"/>
<keyword evidence="4" id="KW-1185">Reference proteome</keyword>